<keyword evidence="2" id="KW-1185">Reference proteome</keyword>
<dbReference type="KEGG" id="gms:SOIL9_67600"/>
<proteinExistence type="predicted"/>
<dbReference type="RefSeq" id="WP_162666021.1">
    <property type="nucleotide sequence ID" value="NZ_LR593886.1"/>
</dbReference>
<dbReference type="Proteomes" id="UP000464178">
    <property type="component" value="Chromosome"/>
</dbReference>
<evidence type="ECO:0008006" key="3">
    <source>
        <dbReference type="Google" id="ProtNLM"/>
    </source>
</evidence>
<gene>
    <name evidence="1" type="ORF">SOIL9_67600</name>
</gene>
<accession>A0A6P2CTD2</accession>
<evidence type="ECO:0000313" key="1">
    <source>
        <dbReference type="EMBL" id="VTR90954.1"/>
    </source>
</evidence>
<protein>
    <recommendedName>
        <fullName evidence="3">DUF4276 family protein</fullName>
    </recommendedName>
</protein>
<evidence type="ECO:0000313" key="2">
    <source>
        <dbReference type="Proteomes" id="UP000464178"/>
    </source>
</evidence>
<reference evidence="1 2" key="1">
    <citation type="submission" date="2019-05" db="EMBL/GenBank/DDBJ databases">
        <authorList>
            <consortium name="Science for Life Laboratories"/>
        </authorList>
    </citation>
    <scope>NUCLEOTIDE SEQUENCE [LARGE SCALE GENOMIC DNA]</scope>
    <source>
        <strain evidence="1">Soil9</strain>
    </source>
</reference>
<dbReference type="EMBL" id="LR593886">
    <property type="protein sequence ID" value="VTR90954.1"/>
    <property type="molecule type" value="Genomic_DNA"/>
</dbReference>
<organism evidence="1 2">
    <name type="scientific">Gemmata massiliana</name>
    <dbReference type="NCBI Taxonomy" id="1210884"/>
    <lineage>
        <taxon>Bacteria</taxon>
        <taxon>Pseudomonadati</taxon>
        <taxon>Planctomycetota</taxon>
        <taxon>Planctomycetia</taxon>
        <taxon>Gemmatales</taxon>
        <taxon>Gemmataceae</taxon>
        <taxon>Gemmata</taxon>
    </lineage>
</organism>
<dbReference type="AlphaFoldDB" id="A0A6P2CTD2"/>
<sequence length="238" mass="27289">MSWSIALVCEAPADRRTAIALTTRVACDAVDWLEPEYLQFRGYKPDDPQLLWRDVKTMAITNNVSIVGFINGLPASPDAHSAMRALILFNRLDPKPDAVLLIRDSDNDLDRRDGLHQARAAEPWPFPVIIGLAHTKRECWHIAGFEPKDEDERERFEKERLFLGFDPRTRSHELTAKHDENNDKRSAKRVLRMLVVGDLEREAECLTALAVLHERGEENGLREFLQEIETVLVPIFTR</sequence>
<name>A0A6P2CTD2_9BACT</name>